<reference evidence="4" key="1">
    <citation type="submission" date="2022-10" db="EMBL/GenBank/DDBJ databases">
        <title>Tapping the CABI collections for fungal endophytes: first genome assemblies for Collariella, Neodidymelliopsis, Ascochyta clinopodiicola, Didymella pomorum, Didymosphaeria variabile, Neocosmospora piperis and Neocucurbitaria cava.</title>
        <authorList>
            <person name="Hill R."/>
        </authorList>
    </citation>
    <scope>NUCLEOTIDE SEQUENCE</scope>
    <source>
        <strain evidence="4">IMI 356814</strain>
    </source>
</reference>
<sequence length="785" mass="85999">MSFFETFMLVLIAVAAVVTPLGLYEGIVAGPTSTAPAFHYIKDMSPMGYGTAPRDTNNTWSRLCGAFLLIPCPNDNNAATVVDNLTTISVDYQNDTYSSEVPKKVIDVFQSGLKNFNESVSSVFDIQFRNYVGSEVDDNEEGPIIDNRTSRTVGNYQPLSSLLLNDAIVPVEGLIVDMKNGGIGFRNHSAPTRKPYGSTWSEDILFVVPDTVCVDTNLTIDFVIPRTKSEGLKARSGVYRPSLTDRGGFINLNKTYPRWIVGDVQQNPELWYRAYRAAWLSNAYSMAYMNVTNFANETTGVKAFAYLNSEMNKNFPLYYPDNETATGGLSISPQMFSISTIFGSHLDGTEGLSNISTVGNQTTEYDFESKLPIYPNPFGVNSTQWSSIGEHWVYDIINILSLIHIPDTLCRGQGGGDLANITNIVSKCGVLNGAPIRNDGSTSLMFDPGSEWSVSMYTCMSTVQATIKTVSFRFNGTNDDLTGLEVVSLLDKTYPTEDPKPLWGVENSEMYLKDGNPLWGLVSEERSESLNLSTVRKASLYLPGRDGVMGWQNLPGVDFASIALDMAYNFAFTTKGVDYSGQSNLAMFRKWQELSKNPATSAKILNLIWTDIAANMVVGTKSLAPHENAKRKRDDATGDASTTPPVTNYTRRVKYHNAYGIPAFLALVLIVACFTSLIYFVLFSGATPSTMRTFLQHTSAGRLLTSHAGNAGHAQPHTGYDGYTPRGEGDGYSDTPTKVWLKGAGQRRFTLGGEGWTKNVQDVPGYDRKGGATATYAPVPNPQGY</sequence>
<keyword evidence="2" id="KW-0812">Transmembrane</keyword>
<keyword evidence="3" id="KW-0732">Signal</keyword>
<feature type="transmembrane region" description="Helical" evidence="2">
    <location>
        <begin position="659"/>
        <end position="682"/>
    </location>
</feature>
<dbReference type="Proteomes" id="UP001140560">
    <property type="component" value="Unassembled WGS sequence"/>
</dbReference>
<feature type="signal peptide" evidence="3">
    <location>
        <begin position="1"/>
        <end position="20"/>
    </location>
</feature>
<dbReference type="AlphaFoldDB" id="A0A9W9CIH2"/>
<dbReference type="OrthoDB" id="3034003at2759"/>
<keyword evidence="2" id="KW-1133">Transmembrane helix</keyword>
<organism evidence="4 5">
    <name type="scientific">Neocucurbitaria cava</name>
    <dbReference type="NCBI Taxonomy" id="798079"/>
    <lineage>
        <taxon>Eukaryota</taxon>
        <taxon>Fungi</taxon>
        <taxon>Dikarya</taxon>
        <taxon>Ascomycota</taxon>
        <taxon>Pezizomycotina</taxon>
        <taxon>Dothideomycetes</taxon>
        <taxon>Pleosporomycetidae</taxon>
        <taxon>Pleosporales</taxon>
        <taxon>Pleosporineae</taxon>
        <taxon>Cucurbitariaceae</taxon>
        <taxon>Neocucurbitaria</taxon>
    </lineage>
</organism>
<keyword evidence="2" id="KW-0472">Membrane</keyword>
<feature type="region of interest" description="Disordered" evidence="1">
    <location>
        <begin position="709"/>
        <end position="728"/>
    </location>
</feature>
<keyword evidence="5" id="KW-1185">Reference proteome</keyword>
<accession>A0A9W9CIH2</accession>
<comment type="caution">
    <text evidence="4">The sequence shown here is derived from an EMBL/GenBank/DDBJ whole genome shotgun (WGS) entry which is preliminary data.</text>
</comment>
<feature type="region of interest" description="Disordered" evidence="1">
    <location>
        <begin position="762"/>
        <end position="785"/>
    </location>
</feature>
<evidence type="ECO:0000256" key="2">
    <source>
        <dbReference type="SAM" id="Phobius"/>
    </source>
</evidence>
<evidence type="ECO:0000313" key="4">
    <source>
        <dbReference type="EMBL" id="KAJ4364143.1"/>
    </source>
</evidence>
<proteinExistence type="predicted"/>
<dbReference type="EMBL" id="JAPEUY010000018">
    <property type="protein sequence ID" value="KAJ4364143.1"/>
    <property type="molecule type" value="Genomic_DNA"/>
</dbReference>
<protein>
    <submittedName>
        <fullName evidence="4">Uncharacterized protein</fullName>
    </submittedName>
</protein>
<feature type="chain" id="PRO_5040866141" evidence="3">
    <location>
        <begin position="21"/>
        <end position="785"/>
    </location>
</feature>
<evidence type="ECO:0000313" key="5">
    <source>
        <dbReference type="Proteomes" id="UP001140560"/>
    </source>
</evidence>
<evidence type="ECO:0000256" key="1">
    <source>
        <dbReference type="SAM" id="MobiDB-lite"/>
    </source>
</evidence>
<name>A0A9W9CIH2_9PLEO</name>
<evidence type="ECO:0000256" key="3">
    <source>
        <dbReference type="SAM" id="SignalP"/>
    </source>
</evidence>
<gene>
    <name evidence="4" type="ORF">N0V83_009598</name>
</gene>
<feature type="region of interest" description="Disordered" evidence="1">
    <location>
        <begin position="624"/>
        <end position="645"/>
    </location>
</feature>